<feature type="repeat" description="WD" evidence="3">
    <location>
        <begin position="167"/>
        <end position="208"/>
    </location>
</feature>
<dbReference type="SMART" id="SM00320">
    <property type="entry name" value="WD40"/>
    <property type="match status" value="7"/>
</dbReference>
<dbReference type="InterPro" id="IPR045151">
    <property type="entry name" value="DCAF8"/>
</dbReference>
<evidence type="ECO:0000256" key="3">
    <source>
        <dbReference type="PROSITE-ProRule" id="PRU00221"/>
    </source>
</evidence>
<evidence type="ECO:0000313" key="6">
    <source>
        <dbReference type="Proteomes" id="UP000509510"/>
    </source>
</evidence>
<evidence type="ECO:0000313" key="5">
    <source>
        <dbReference type="EMBL" id="QKX53303.1"/>
    </source>
</evidence>
<feature type="region of interest" description="Disordered" evidence="4">
    <location>
        <begin position="360"/>
        <end position="403"/>
    </location>
</feature>
<keyword evidence="2" id="KW-0677">Repeat</keyword>
<dbReference type="PANTHER" id="PTHR15574:SF40">
    <property type="entry name" value="WD AND TETRATRICOPEPTIDE REPEATS PROTEIN 1"/>
    <property type="match status" value="1"/>
</dbReference>
<dbReference type="AlphaFoldDB" id="A0A7H8QJD2"/>
<feature type="repeat" description="WD" evidence="3">
    <location>
        <begin position="42"/>
        <end position="83"/>
    </location>
</feature>
<dbReference type="EMBL" id="CP055898">
    <property type="protein sequence ID" value="QKX53303.1"/>
    <property type="molecule type" value="Genomic_DNA"/>
</dbReference>
<evidence type="ECO:0000256" key="2">
    <source>
        <dbReference type="ARBA" id="ARBA00022737"/>
    </source>
</evidence>
<dbReference type="RefSeq" id="XP_035339482.1">
    <property type="nucleotide sequence ID" value="XM_035483589.1"/>
</dbReference>
<proteinExistence type="predicted"/>
<feature type="compositionally biased region" description="Basic residues" evidence="4">
    <location>
        <begin position="781"/>
        <end position="799"/>
    </location>
</feature>
<dbReference type="OrthoDB" id="4869960at2759"/>
<dbReference type="GO" id="GO:0045717">
    <property type="term" value="P:negative regulation of fatty acid biosynthetic process"/>
    <property type="evidence" value="ECO:0007669"/>
    <property type="project" value="TreeGrafter"/>
</dbReference>
<evidence type="ECO:0000256" key="1">
    <source>
        <dbReference type="ARBA" id="ARBA00022574"/>
    </source>
</evidence>
<dbReference type="KEGG" id="trg:TRUGW13939_00381"/>
<feature type="repeat" description="WD" evidence="3">
    <location>
        <begin position="91"/>
        <end position="127"/>
    </location>
</feature>
<dbReference type="InterPro" id="IPR015943">
    <property type="entry name" value="WD40/YVTN_repeat-like_dom_sf"/>
</dbReference>
<name>A0A7H8QJD2_TALRU</name>
<dbReference type="PANTHER" id="PTHR15574">
    <property type="entry name" value="WD REPEAT DOMAIN-CONTAINING FAMILY"/>
    <property type="match status" value="1"/>
</dbReference>
<feature type="region of interest" description="Disordered" evidence="4">
    <location>
        <begin position="745"/>
        <end position="851"/>
    </location>
</feature>
<protein>
    <submittedName>
        <fullName evidence="5">Uncharacterized protein</fullName>
    </submittedName>
</protein>
<dbReference type="InterPro" id="IPR036322">
    <property type="entry name" value="WD40_repeat_dom_sf"/>
</dbReference>
<evidence type="ECO:0000256" key="4">
    <source>
        <dbReference type="SAM" id="MobiDB-lite"/>
    </source>
</evidence>
<dbReference type="PROSITE" id="PS50082">
    <property type="entry name" value="WD_REPEATS_2"/>
    <property type="match status" value="3"/>
</dbReference>
<feature type="compositionally biased region" description="Acidic residues" evidence="4">
    <location>
        <begin position="820"/>
        <end position="851"/>
    </location>
</feature>
<keyword evidence="1 3" id="KW-0853">WD repeat</keyword>
<dbReference type="GeneID" id="55987894"/>
<sequence>MKSSLYDRILHRELGHGPRSAGINGIYSAAEWMDSLDIVNELGGHTGCVNALSWSRSGRLLASGSDDTCLNIYSYQPESSTAPFALSTSVSTGHRANIFSVKFMPHSDDRTLVTCAGDSEVRVFDVEHSFQKNASATSVAAARSKRMTDFFTGVRYLDHSNTNTRVYSSHSDRVKRIVTESSPHLFLTCSEDGEVRQWDLRQPTSAYPAPESGHGLASYNQPSYASNVPPPLISYKRHNLDLNTISCSASQPHYIALGGAHLHCFLHDRRMMGRDLLAEKGQMDGSSPLESTRDDEAMNRATRCVRRFAPKGQKRMKPKDNGHITACKISDARPNELLVSWSGDHIYTFDLVRSPDAREKDDSVISYDTSRKRKRGKVSSSTSLNSAIRHHSRMRSEDVGQSDPEMSFHIRYRNRDSEDIPITSLADESFPPNAPEEAVDDSVLTDAQKMSYEIAKSLVKLRKYLFSLESSMRETTLSQWHYDLTPYEPTFTAALDYAFACLIPMDDIHRSWRYPINPSPDEVIRHQTFRRHRESARRFVQASATLAHFLGSCVEDYAEREDVREDLFETIVPAPSEDGKIDPESQFGYDFLKAILLWLNGGRETLKDGFKLKRNSPRNRRRFPIPDDGDDRAIEDYLIPYLRELAGSSPIVDVDASRFEHDESRILFPTQHAAVTAFEKAIKLSLEESDNAVIHEEEDEISEHVVRALNRQAANKYWALRVGRGLLMSVGDGIDFAFVNRAFGGSPAITGQDDDDDDERMQQDIDPEDESEEIEDFRLVSNRRRTHRRRPHNVTHLHARSNMSEDEDDHLELDNGNASDGDEEVLDFDDDDDDDENDGSNEDSDDDDSDEFFLRRGRLANSRHGDKVEIQAPCGTPENVYKGHCNVKTVKDVNYYGLDDEYVVSGSDSGHIFIWDRKTTKLVNILEGDGEVVNVVQGHPYEPTLACSGIDNTIKIFSPDRRLQYDARHGINILNPDHPANMFSSRPQNSAGSSQVFGLRSCKRMKDSYQIMSQNDAERQGGMSEAYITRSMLSRLAATLRQRHTMPHTNPGMDSDGATIVLDENCTVM</sequence>
<dbReference type="GO" id="GO:0005737">
    <property type="term" value="C:cytoplasm"/>
    <property type="evidence" value="ECO:0007669"/>
    <property type="project" value="TreeGrafter"/>
</dbReference>
<keyword evidence="6" id="KW-1185">Reference proteome</keyword>
<dbReference type="Gene3D" id="2.130.10.10">
    <property type="entry name" value="YVTN repeat-like/Quinoprotein amine dehydrogenase"/>
    <property type="match status" value="3"/>
</dbReference>
<gene>
    <name evidence="5" type="ORF">TRUGW13939_00381</name>
</gene>
<dbReference type="PROSITE" id="PS50294">
    <property type="entry name" value="WD_REPEATS_REGION"/>
    <property type="match status" value="2"/>
</dbReference>
<accession>A0A7H8QJD2</accession>
<dbReference type="Pfam" id="PF00400">
    <property type="entry name" value="WD40"/>
    <property type="match status" value="4"/>
</dbReference>
<organism evidence="5 6">
    <name type="scientific">Talaromyces rugulosus</name>
    <name type="common">Penicillium rugulosum</name>
    <dbReference type="NCBI Taxonomy" id="121627"/>
    <lineage>
        <taxon>Eukaryota</taxon>
        <taxon>Fungi</taxon>
        <taxon>Dikarya</taxon>
        <taxon>Ascomycota</taxon>
        <taxon>Pezizomycotina</taxon>
        <taxon>Eurotiomycetes</taxon>
        <taxon>Eurotiomycetidae</taxon>
        <taxon>Eurotiales</taxon>
        <taxon>Trichocomaceae</taxon>
        <taxon>Talaromyces</taxon>
        <taxon>Talaromyces sect. Islandici</taxon>
    </lineage>
</organism>
<dbReference type="Proteomes" id="UP000509510">
    <property type="component" value="Chromosome I"/>
</dbReference>
<reference evidence="6" key="1">
    <citation type="submission" date="2020-06" db="EMBL/GenBank/DDBJ databases">
        <title>A chromosome-scale genome assembly of Talaromyces rugulosus W13939.</title>
        <authorList>
            <person name="Wang B."/>
            <person name="Guo L."/>
            <person name="Ye K."/>
            <person name="Wang L."/>
        </authorList>
    </citation>
    <scope>NUCLEOTIDE SEQUENCE [LARGE SCALE GENOMIC DNA]</scope>
    <source>
        <strain evidence="6">W13939</strain>
    </source>
</reference>
<dbReference type="GO" id="GO:0080008">
    <property type="term" value="C:Cul4-RING E3 ubiquitin ligase complex"/>
    <property type="evidence" value="ECO:0007669"/>
    <property type="project" value="TreeGrafter"/>
</dbReference>
<dbReference type="InterPro" id="IPR001680">
    <property type="entry name" value="WD40_rpt"/>
</dbReference>
<dbReference type="SUPFAM" id="SSF50978">
    <property type="entry name" value="WD40 repeat-like"/>
    <property type="match status" value="1"/>
</dbReference>
<feature type="compositionally biased region" description="Acidic residues" evidence="4">
    <location>
        <begin position="752"/>
        <end position="775"/>
    </location>
</feature>